<dbReference type="Proteomes" id="UP000386575">
    <property type="component" value="Unassembled WGS sequence"/>
</dbReference>
<evidence type="ECO:0000313" key="3">
    <source>
        <dbReference type="Proteomes" id="UP000386575"/>
    </source>
</evidence>
<dbReference type="EMBL" id="VZUL01000002">
    <property type="protein sequence ID" value="KAB1086170.1"/>
    <property type="molecule type" value="Genomic_DNA"/>
</dbReference>
<gene>
    <name evidence="2" type="ORF">F4V91_06815</name>
</gene>
<feature type="chain" id="PRO_5025335142" evidence="1">
    <location>
        <begin position="21"/>
        <end position="167"/>
    </location>
</feature>
<feature type="signal peptide" evidence="1">
    <location>
        <begin position="1"/>
        <end position="20"/>
    </location>
</feature>
<evidence type="ECO:0000313" key="2">
    <source>
        <dbReference type="EMBL" id="KAB1086170.1"/>
    </source>
</evidence>
<dbReference type="RefSeq" id="WP_151041689.1">
    <property type="nucleotide sequence ID" value="NZ_VZUL01000002.1"/>
</dbReference>
<proteinExistence type="predicted"/>
<accession>A0A6A1TPR6</accession>
<sequence length="167" mass="18274">MKRILITGCLIVACASVSSAQTLQDYSGSYLCKLAASAGLRLNAQSQTWNGVTFDVTNSSVLMKITNTNKTGSSQIYPEFGKYSVAFKDFGSTGKAQDCVSNYASAKFTSEVPIIEGRLECNFFATTYRVNLQTNRIQITFDGGYMDDWKENQDTPYIAVGVCDKVS</sequence>
<reference evidence="2 3" key="1">
    <citation type="submission" date="2019-09" db="EMBL/GenBank/DDBJ databases">
        <title>Genome sequencing of Ng87 strain.</title>
        <authorList>
            <person name="Karasev E.S."/>
            <person name="Andronov E."/>
        </authorList>
    </citation>
    <scope>NUCLEOTIDE SEQUENCE [LARGE SCALE GENOMIC DNA]</scope>
    <source>
        <strain evidence="2 3">Ng87</strain>
    </source>
</reference>
<evidence type="ECO:0000256" key="1">
    <source>
        <dbReference type="SAM" id="SignalP"/>
    </source>
</evidence>
<protein>
    <submittedName>
        <fullName evidence="2">Uncharacterized protein</fullName>
    </submittedName>
</protein>
<name>A0A6A1TPR6_NEOGA</name>
<dbReference type="AlphaFoldDB" id="A0A6A1TPR6"/>
<keyword evidence="1" id="KW-0732">Signal</keyword>
<comment type="caution">
    <text evidence="2">The sequence shown here is derived from an EMBL/GenBank/DDBJ whole genome shotgun (WGS) entry which is preliminary data.</text>
</comment>
<organism evidence="2 3">
    <name type="scientific">Neorhizobium galegae</name>
    <name type="common">Rhizobium galegae</name>
    <dbReference type="NCBI Taxonomy" id="399"/>
    <lineage>
        <taxon>Bacteria</taxon>
        <taxon>Pseudomonadati</taxon>
        <taxon>Pseudomonadota</taxon>
        <taxon>Alphaproteobacteria</taxon>
        <taxon>Hyphomicrobiales</taxon>
        <taxon>Rhizobiaceae</taxon>
        <taxon>Rhizobium/Agrobacterium group</taxon>
        <taxon>Neorhizobium</taxon>
    </lineage>
</organism>